<evidence type="ECO:0000256" key="8">
    <source>
        <dbReference type="NCBIfam" id="TIGR04265"/>
    </source>
</evidence>
<dbReference type="PROSITE" id="PS50035">
    <property type="entry name" value="PLD"/>
    <property type="match status" value="2"/>
</dbReference>
<dbReference type="CDD" id="cd09159">
    <property type="entry name" value="PLDc_ybhO_like_2"/>
    <property type="match status" value="1"/>
</dbReference>
<dbReference type="STRING" id="314278.NB231_16533"/>
<dbReference type="InterPro" id="IPR025202">
    <property type="entry name" value="PLD-like_dom"/>
</dbReference>
<evidence type="ECO:0000259" key="10">
    <source>
        <dbReference type="PROSITE" id="PS50035"/>
    </source>
</evidence>
<evidence type="ECO:0000256" key="9">
    <source>
        <dbReference type="SAM" id="SignalP"/>
    </source>
</evidence>
<feature type="domain" description="PLD phosphodiesterase" evidence="10">
    <location>
        <begin position="191"/>
        <end position="218"/>
    </location>
</feature>
<evidence type="ECO:0000256" key="4">
    <source>
        <dbReference type="ARBA" id="ARBA00022692"/>
    </source>
</evidence>
<dbReference type="SMART" id="SM00155">
    <property type="entry name" value="PLDc"/>
    <property type="match status" value="2"/>
</dbReference>
<dbReference type="GO" id="GO:0008808">
    <property type="term" value="F:cardiolipin synthase activity"/>
    <property type="evidence" value="ECO:0007669"/>
    <property type="project" value="UniProtKB-UniRule"/>
</dbReference>
<evidence type="ECO:0000313" key="11">
    <source>
        <dbReference type="EMBL" id="EAR23445.1"/>
    </source>
</evidence>
<gene>
    <name evidence="11" type="ORF">NB231_16533</name>
</gene>
<keyword evidence="2" id="KW-1003">Cell membrane</keyword>
<keyword evidence="4" id="KW-0812">Transmembrane</keyword>
<dbReference type="Proteomes" id="UP000003374">
    <property type="component" value="Unassembled WGS sequence"/>
</dbReference>
<feature type="chain" id="PRO_5002666652" description="Cardiolipin synthase" evidence="9">
    <location>
        <begin position="20"/>
        <end position="461"/>
    </location>
</feature>
<keyword evidence="6" id="KW-1133">Transmembrane helix</keyword>
<sequence>MLQELLYRLLFLTSTALLASCSTLPDVGRYPHSYHIDPSPDFYGAHGPLSIKQSEAILDRLEHATPGDDGILQQHLAIERAISGNSLILGNKVTLLVNGPATYAAMYEAISKAKHNVNIETFILEDNPLTRTLVDLLAQKHRKGLEINLIYDSYGSLDTSPVFFERLRKAGIRLLEFNPIDPLAIDTLTTINNRDHRKLLIVDGEVVFIGGINLGAELSGSGSDTQQGGKVGYSWRDTDVRIEGPAAAEFQKAFIQHWKSQAGPPLTPSSYFPDIRPAGKHIVRAIASSADAPVPLIYATLISAIRSASRTIHITNAYFVPNQHFLDALKEAARRGVSVILILPKHSDSWLALAAGHSHYTSLLEAGITIYERRDRVLHAKTIVIDGVWSTIGSSNLDWRSFRHNDEINAVILGRDFAEQMETLFTHDLAHSNRITLAQWRHRSLWTRFKESVARFWQWWL</sequence>
<proteinExistence type="predicted"/>
<dbReference type="HOGENOM" id="CLU_038053_0_2_6"/>
<dbReference type="CDD" id="cd09110">
    <property type="entry name" value="PLDc_CLS_1"/>
    <property type="match status" value="1"/>
</dbReference>
<dbReference type="EMBL" id="AAOF01000001">
    <property type="protein sequence ID" value="EAR23445.1"/>
    <property type="molecule type" value="Genomic_DNA"/>
</dbReference>
<dbReference type="EC" id="2.7.8.-" evidence="8"/>
<keyword evidence="9" id="KW-0732">Signal</keyword>
<reference evidence="11 12" key="1">
    <citation type="submission" date="2006-02" db="EMBL/GenBank/DDBJ databases">
        <authorList>
            <person name="Waterbury J."/>
            <person name="Ferriera S."/>
            <person name="Johnson J."/>
            <person name="Kravitz S."/>
            <person name="Halpern A."/>
            <person name="Remington K."/>
            <person name="Beeson K."/>
            <person name="Tran B."/>
            <person name="Rogers Y.-H."/>
            <person name="Friedman R."/>
            <person name="Venter J.C."/>
        </authorList>
    </citation>
    <scope>NUCLEOTIDE SEQUENCE [LARGE SCALE GENOMIC DNA]</scope>
    <source>
        <strain evidence="11 12">Nb-231</strain>
    </source>
</reference>
<feature type="domain" description="PLD phosphodiesterase" evidence="10">
    <location>
        <begin position="374"/>
        <end position="401"/>
    </location>
</feature>
<accession>A4BMA7</accession>
<keyword evidence="5" id="KW-0677">Repeat</keyword>
<dbReference type="RefSeq" id="WP_005004737.1">
    <property type="nucleotide sequence ID" value="NZ_CH672427.1"/>
</dbReference>
<dbReference type="AlphaFoldDB" id="A4BMA7"/>
<dbReference type="Gene3D" id="3.30.870.10">
    <property type="entry name" value="Endonuclease Chain A"/>
    <property type="match status" value="2"/>
</dbReference>
<evidence type="ECO:0000256" key="1">
    <source>
        <dbReference type="ARBA" id="ARBA00004236"/>
    </source>
</evidence>
<evidence type="ECO:0000256" key="6">
    <source>
        <dbReference type="ARBA" id="ARBA00022989"/>
    </source>
</evidence>
<dbReference type="InterPro" id="IPR001736">
    <property type="entry name" value="PLipase_D/transphosphatidylase"/>
</dbReference>
<dbReference type="Pfam" id="PF13091">
    <property type="entry name" value="PLDc_2"/>
    <property type="match status" value="2"/>
</dbReference>
<evidence type="ECO:0000256" key="2">
    <source>
        <dbReference type="ARBA" id="ARBA00022475"/>
    </source>
</evidence>
<organism evidence="11 12">
    <name type="scientific">Nitrococcus mobilis Nb-231</name>
    <dbReference type="NCBI Taxonomy" id="314278"/>
    <lineage>
        <taxon>Bacteria</taxon>
        <taxon>Pseudomonadati</taxon>
        <taxon>Pseudomonadota</taxon>
        <taxon>Gammaproteobacteria</taxon>
        <taxon>Chromatiales</taxon>
        <taxon>Ectothiorhodospiraceae</taxon>
        <taxon>Nitrococcus</taxon>
    </lineage>
</organism>
<feature type="signal peptide" evidence="9">
    <location>
        <begin position="1"/>
        <end position="19"/>
    </location>
</feature>
<keyword evidence="12" id="KW-1185">Reference proteome</keyword>
<dbReference type="PANTHER" id="PTHR21248:SF22">
    <property type="entry name" value="PHOSPHOLIPASE D"/>
    <property type="match status" value="1"/>
</dbReference>
<keyword evidence="3" id="KW-0808">Transferase</keyword>
<evidence type="ECO:0000256" key="7">
    <source>
        <dbReference type="ARBA" id="ARBA00023136"/>
    </source>
</evidence>
<dbReference type="SUPFAM" id="SSF56024">
    <property type="entry name" value="Phospholipase D/nuclease"/>
    <property type="match status" value="2"/>
</dbReference>
<protein>
    <recommendedName>
        <fullName evidence="8">Cardiolipin synthase</fullName>
        <ecNumber evidence="8">2.7.8.-</ecNumber>
    </recommendedName>
</protein>
<evidence type="ECO:0000256" key="5">
    <source>
        <dbReference type="ARBA" id="ARBA00022737"/>
    </source>
</evidence>
<keyword evidence="7" id="KW-0472">Membrane</keyword>
<dbReference type="InterPro" id="IPR022924">
    <property type="entry name" value="Cardiolipin_synthase"/>
</dbReference>
<dbReference type="eggNOG" id="COG1502">
    <property type="taxonomic scope" value="Bacteria"/>
</dbReference>
<evidence type="ECO:0000256" key="3">
    <source>
        <dbReference type="ARBA" id="ARBA00022679"/>
    </source>
</evidence>
<comment type="subcellular location">
    <subcellularLocation>
        <location evidence="1">Cell membrane</location>
    </subcellularLocation>
</comment>
<dbReference type="NCBIfam" id="TIGR04265">
    <property type="entry name" value="bac_cardiolipin"/>
    <property type="match status" value="1"/>
</dbReference>
<dbReference type="GO" id="GO:0032049">
    <property type="term" value="P:cardiolipin biosynthetic process"/>
    <property type="evidence" value="ECO:0007669"/>
    <property type="project" value="UniProtKB-UniRule"/>
</dbReference>
<dbReference type="PANTHER" id="PTHR21248">
    <property type="entry name" value="CARDIOLIPIN SYNTHASE"/>
    <property type="match status" value="1"/>
</dbReference>
<name>A4BMA7_9GAMM</name>
<comment type="caution">
    <text evidence="11">The sequence shown here is derived from an EMBL/GenBank/DDBJ whole genome shotgun (WGS) entry which is preliminary data.</text>
</comment>
<dbReference type="GO" id="GO:0005886">
    <property type="term" value="C:plasma membrane"/>
    <property type="evidence" value="ECO:0007669"/>
    <property type="project" value="UniProtKB-SubCell"/>
</dbReference>
<evidence type="ECO:0000313" key="12">
    <source>
        <dbReference type="Proteomes" id="UP000003374"/>
    </source>
</evidence>